<gene>
    <name evidence="1" type="ORF">Zmor_010066</name>
</gene>
<sequence length="153" mass="17077">MAQKPLYHWVDSSITDPIFPHTAVQIGSDAHGHPVYVGKAPVKDIVAPTTVIPDHKKATVPNYQNESSVENYQLLCLNELKWVPDHDGRVLPGAVQAGYNKDGFPLYVGKVFHEGSWIVGAINPKQEVCYFPYNGKELSSKHYEALVADFFRD</sequence>
<comment type="caution">
    <text evidence="1">The sequence shown here is derived from an EMBL/GenBank/DDBJ whole genome shotgun (WGS) entry which is preliminary data.</text>
</comment>
<dbReference type="Pfam" id="PF11901">
    <property type="entry name" value="DM9"/>
    <property type="match status" value="1"/>
</dbReference>
<dbReference type="SMART" id="SM00696">
    <property type="entry name" value="DM9"/>
    <property type="match status" value="2"/>
</dbReference>
<dbReference type="PANTHER" id="PTHR31649:SF10">
    <property type="entry name" value="IP19903P-RELATED"/>
    <property type="match status" value="1"/>
</dbReference>
<protein>
    <submittedName>
        <fullName evidence="1">Uncharacterized protein</fullName>
    </submittedName>
</protein>
<evidence type="ECO:0000313" key="2">
    <source>
        <dbReference type="Proteomes" id="UP001168821"/>
    </source>
</evidence>
<dbReference type="AlphaFoldDB" id="A0AA38IN52"/>
<evidence type="ECO:0000313" key="1">
    <source>
        <dbReference type="EMBL" id="KAJ3658321.1"/>
    </source>
</evidence>
<reference evidence="1" key="1">
    <citation type="journal article" date="2023" name="G3 (Bethesda)">
        <title>Whole genome assemblies of Zophobas morio and Tenebrio molitor.</title>
        <authorList>
            <person name="Kaur S."/>
            <person name="Stinson S.A."/>
            <person name="diCenzo G.C."/>
        </authorList>
    </citation>
    <scope>NUCLEOTIDE SEQUENCE</scope>
    <source>
        <strain evidence="1">QUZm001</strain>
    </source>
</reference>
<name>A0AA38IN52_9CUCU</name>
<dbReference type="Proteomes" id="UP001168821">
    <property type="component" value="Unassembled WGS sequence"/>
</dbReference>
<dbReference type="PANTHER" id="PTHR31649">
    <property type="entry name" value="AGAP009604-PA"/>
    <property type="match status" value="1"/>
</dbReference>
<accession>A0AA38IN52</accession>
<dbReference type="EMBL" id="JALNTZ010000003">
    <property type="protein sequence ID" value="KAJ3658321.1"/>
    <property type="molecule type" value="Genomic_DNA"/>
</dbReference>
<dbReference type="InterPro" id="IPR006616">
    <property type="entry name" value="DM9_repeat"/>
</dbReference>
<keyword evidence="2" id="KW-1185">Reference proteome</keyword>
<proteinExistence type="predicted"/>
<organism evidence="1 2">
    <name type="scientific">Zophobas morio</name>
    <dbReference type="NCBI Taxonomy" id="2755281"/>
    <lineage>
        <taxon>Eukaryota</taxon>
        <taxon>Metazoa</taxon>
        <taxon>Ecdysozoa</taxon>
        <taxon>Arthropoda</taxon>
        <taxon>Hexapoda</taxon>
        <taxon>Insecta</taxon>
        <taxon>Pterygota</taxon>
        <taxon>Neoptera</taxon>
        <taxon>Endopterygota</taxon>
        <taxon>Coleoptera</taxon>
        <taxon>Polyphaga</taxon>
        <taxon>Cucujiformia</taxon>
        <taxon>Tenebrionidae</taxon>
        <taxon>Zophobas</taxon>
    </lineage>
</organism>